<name>A0A8C4XFW6_ERPCA</name>
<dbReference type="SUPFAM" id="SSF51905">
    <property type="entry name" value="FAD/NAD(P)-binding domain"/>
    <property type="match status" value="1"/>
</dbReference>
<evidence type="ECO:0000256" key="2">
    <source>
        <dbReference type="ARBA" id="ARBA00004137"/>
    </source>
</evidence>
<dbReference type="EC" id="1.3.3.4" evidence="5 17"/>
<evidence type="ECO:0000256" key="17">
    <source>
        <dbReference type="RuleBase" id="RU367069"/>
    </source>
</evidence>
<evidence type="ECO:0000256" key="6">
    <source>
        <dbReference type="ARBA" id="ARBA00022630"/>
    </source>
</evidence>
<evidence type="ECO:0000256" key="16">
    <source>
        <dbReference type="ARBA" id="ARBA00047554"/>
    </source>
</evidence>
<evidence type="ECO:0000313" key="20">
    <source>
        <dbReference type="Proteomes" id="UP000694620"/>
    </source>
</evidence>
<dbReference type="OrthoDB" id="419752at2759"/>
<dbReference type="Gene3D" id="3.50.50.60">
    <property type="entry name" value="FAD/NAD(P)-binding domain"/>
    <property type="match status" value="1"/>
</dbReference>
<keyword evidence="12" id="KW-0472">Membrane</keyword>
<dbReference type="CTD" id="5498"/>
<dbReference type="SUPFAM" id="SSF54373">
    <property type="entry name" value="FAD-linked reductases, C-terminal domain"/>
    <property type="match status" value="1"/>
</dbReference>
<evidence type="ECO:0000256" key="4">
    <source>
        <dbReference type="ARBA" id="ARBA00010551"/>
    </source>
</evidence>
<keyword evidence="10" id="KW-0496">Mitochondrion</keyword>
<dbReference type="GO" id="GO:0004729">
    <property type="term" value="F:oxygen-dependent protoporphyrinogen oxidase activity"/>
    <property type="evidence" value="ECO:0007669"/>
    <property type="project" value="UniProtKB-UniRule"/>
</dbReference>
<keyword evidence="20" id="KW-1185">Reference proteome</keyword>
<keyword evidence="7" id="KW-0999">Mitochondrion inner membrane</keyword>
<comment type="similarity">
    <text evidence="4 17">Belongs to the protoporphyrinogen/coproporphyrinogen oxidase family. Protoporphyrinogen oxidase subfamily.</text>
</comment>
<reference evidence="19" key="3">
    <citation type="submission" date="2025-09" db="UniProtKB">
        <authorList>
            <consortium name="Ensembl"/>
        </authorList>
    </citation>
    <scope>IDENTIFICATION</scope>
</reference>
<dbReference type="Pfam" id="PF01593">
    <property type="entry name" value="Amino_oxidase"/>
    <property type="match status" value="1"/>
</dbReference>
<reference evidence="19" key="2">
    <citation type="submission" date="2025-08" db="UniProtKB">
        <authorList>
            <consortium name="Ensembl"/>
        </authorList>
    </citation>
    <scope>IDENTIFICATION</scope>
</reference>
<dbReference type="PANTHER" id="PTHR42923">
    <property type="entry name" value="PROTOPORPHYRINOGEN OXIDASE"/>
    <property type="match status" value="1"/>
</dbReference>
<evidence type="ECO:0000256" key="10">
    <source>
        <dbReference type="ARBA" id="ARBA00023128"/>
    </source>
</evidence>
<dbReference type="InterPro" id="IPR050464">
    <property type="entry name" value="Zeta_carotene_desat/Oxidored"/>
</dbReference>
<comment type="catalytic activity">
    <reaction evidence="16 17">
        <text>protoporphyrinogen IX + 3 O2 = protoporphyrin IX + 3 H2O2</text>
        <dbReference type="Rhea" id="RHEA:25576"/>
        <dbReference type="ChEBI" id="CHEBI:15379"/>
        <dbReference type="ChEBI" id="CHEBI:16240"/>
        <dbReference type="ChEBI" id="CHEBI:57306"/>
        <dbReference type="ChEBI" id="CHEBI:57307"/>
        <dbReference type="EC" id="1.3.3.4"/>
    </reaction>
</comment>
<dbReference type="PANTHER" id="PTHR42923:SF3">
    <property type="entry name" value="PROTOPORPHYRINOGEN OXIDASE"/>
    <property type="match status" value="1"/>
</dbReference>
<evidence type="ECO:0000256" key="14">
    <source>
        <dbReference type="ARBA" id="ARBA00024380"/>
    </source>
</evidence>
<keyword evidence="9 17" id="KW-0560">Oxidoreductase</keyword>
<feature type="domain" description="Amine oxidase" evidence="18">
    <location>
        <begin position="12"/>
        <end position="476"/>
    </location>
</feature>
<organism evidence="19 20">
    <name type="scientific">Erpetoichthys calabaricus</name>
    <name type="common">Rope fish</name>
    <name type="synonym">Calamoichthys calabaricus</name>
    <dbReference type="NCBI Taxonomy" id="27687"/>
    <lineage>
        <taxon>Eukaryota</taxon>
        <taxon>Metazoa</taxon>
        <taxon>Chordata</taxon>
        <taxon>Craniata</taxon>
        <taxon>Vertebrata</taxon>
        <taxon>Euteleostomi</taxon>
        <taxon>Actinopterygii</taxon>
        <taxon>Polypteriformes</taxon>
        <taxon>Polypteridae</taxon>
        <taxon>Erpetoichthys</taxon>
    </lineage>
</organism>
<keyword evidence="13 17" id="KW-0627">Porphyrin biosynthesis</keyword>
<dbReference type="FunFam" id="3.50.50.60:FF:000133">
    <property type="entry name" value="Protoporphyrinogen oxidase"/>
    <property type="match status" value="1"/>
</dbReference>
<evidence type="ECO:0000256" key="5">
    <source>
        <dbReference type="ARBA" id="ARBA00012867"/>
    </source>
</evidence>
<dbReference type="InterPro" id="IPR036188">
    <property type="entry name" value="FAD/NAD-bd_sf"/>
</dbReference>
<dbReference type="Proteomes" id="UP000694620">
    <property type="component" value="Chromosome 17"/>
</dbReference>
<gene>
    <name evidence="19" type="primary">PPOX</name>
    <name evidence="19" type="synonym">ppox</name>
</gene>
<comment type="pathway">
    <text evidence="3 17">Porphyrin-containing compound metabolism; protoporphyrin-IX biosynthesis; protoporphyrin-IX from protoporphyrinogen-IX: step 1/1.</text>
</comment>
<evidence type="ECO:0000256" key="3">
    <source>
        <dbReference type="ARBA" id="ARBA00005073"/>
    </source>
</evidence>
<dbReference type="GO" id="GO:0005758">
    <property type="term" value="C:mitochondrial intermembrane space"/>
    <property type="evidence" value="ECO:0007669"/>
    <property type="project" value="UniProtKB-ARBA"/>
</dbReference>
<dbReference type="GO" id="GO:0006785">
    <property type="term" value="P:heme B biosynthetic process"/>
    <property type="evidence" value="ECO:0007669"/>
    <property type="project" value="UniProtKB-ARBA"/>
</dbReference>
<protein>
    <recommendedName>
        <fullName evidence="15 17">Protoporphyrinogen oxidase</fullName>
        <ecNumber evidence="5 17">1.3.3.4</ecNumber>
    </recommendedName>
</protein>
<dbReference type="RefSeq" id="XP_028679029.1">
    <property type="nucleotide sequence ID" value="XM_028823196.2"/>
</dbReference>
<dbReference type="GO" id="GO:0005743">
    <property type="term" value="C:mitochondrial inner membrane"/>
    <property type="evidence" value="ECO:0007669"/>
    <property type="project" value="UniProtKB-SubCell"/>
</dbReference>
<dbReference type="GeneTree" id="ENSGT00390000008744"/>
<accession>A0A8C4XFW6</accession>
<keyword evidence="6 17" id="KW-0285">Flavoprotein</keyword>
<evidence type="ECO:0000256" key="8">
    <source>
        <dbReference type="ARBA" id="ARBA00022827"/>
    </source>
</evidence>
<proteinExistence type="inferred from homology"/>
<comment type="cofactor">
    <cofactor evidence="17">
        <name>FAD</name>
        <dbReference type="ChEBI" id="CHEBI:57692"/>
    </cofactor>
    <text evidence="17">Binds 1 FAD per subunit.</text>
</comment>
<comment type="subunit">
    <text evidence="14">Monomer. Homodimer.</text>
</comment>
<dbReference type="NCBIfam" id="TIGR00562">
    <property type="entry name" value="proto_IX_ox"/>
    <property type="match status" value="1"/>
</dbReference>
<dbReference type="InterPro" id="IPR002937">
    <property type="entry name" value="Amino_oxidase"/>
</dbReference>
<evidence type="ECO:0000256" key="15">
    <source>
        <dbReference type="ARBA" id="ARBA00044160"/>
    </source>
</evidence>
<keyword evidence="8 17" id="KW-0274">FAD</keyword>
<evidence type="ECO:0000313" key="19">
    <source>
        <dbReference type="Ensembl" id="ENSECRP00000027870.1"/>
    </source>
</evidence>
<evidence type="ECO:0000256" key="1">
    <source>
        <dbReference type="ARBA" id="ARBA00002600"/>
    </source>
</evidence>
<dbReference type="GO" id="GO:0006782">
    <property type="term" value="P:protoporphyrinogen IX biosynthetic process"/>
    <property type="evidence" value="ECO:0007669"/>
    <property type="project" value="UniProtKB-UniRule"/>
</dbReference>
<dbReference type="RefSeq" id="XP_051776770.1">
    <property type="nucleotide sequence ID" value="XM_051920810.1"/>
</dbReference>
<dbReference type="GeneID" id="114667763"/>
<evidence type="ECO:0000256" key="7">
    <source>
        <dbReference type="ARBA" id="ARBA00022792"/>
    </source>
</evidence>
<keyword evidence="11 17" id="KW-0350">Heme biosynthesis</keyword>
<evidence type="ECO:0000256" key="11">
    <source>
        <dbReference type="ARBA" id="ARBA00023133"/>
    </source>
</evidence>
<dbReference type="AlphaFoldDB" id="A0A8C4XFW6"/>
<evidence type="ECO:0000256" key="13">
    <source>
        <dbReference type="ARBA" id="ARBA00023244"/>
    </source>
</evidence>
<sequence length="478" mass="52889">MQKTVVVIGGGISGLSTCYYLSKNSQSSKIILLEANKRLGGWMHTIRREDGAVFEQGPRAIRPAGVIGRNTLKMVSELGLENEILPVTAENPASRNRFLFVNGKLQKLPSSPVAALKATPPFSKSIFHSILEEIFVKRGTLDDESVHGFVERRLGKELADIAIDSLCRGVFAGDCRKLSMRSCFPPLFHAERKHGSITLGMVLGARMKEESDVKQNRLVQQSRKEHWSQWSLKQGLQTLAESLEDHLRNTDRVEIHQEAAVQQIQMGREGAWEVHVEGGRFKADYIVSAVQAKVLSSMLPPAAQPLAEELQKISPASVAVVNLEYDGLVLPVTGFGHLIPSTENRAVLGIVYDSDAFPEHNRKGPPSTRLTVMMGGAWFTEEFGSPEEADRTRLLHVAVQAVKSHLNVKEMPSWSNVNVHKDCIPQYLVGHWKCLDNIWSLIEQHRLPLSLVGASYEGVSVNDCIFGGKRAAERLLGN</sequence>
<evidence type="ECO:0000256" key="12">
    <source>
        <dbReference type="ARBA" id="ARBA00023136"/>
    </source>
</evidence>
<dbReference type="Ensembl" id="ENSECRT00000028451.1">
    <property type="protein sequence ID" value="ENSECRP00000027870.1"/>
    <property type="gene ID" value="ENSECRG00000018873.1"/>
</dbReference>
<reference evidence="19" key="1">
    <citation type="submission" date="2021-06" db="EMBL/GenBank/DDBJ databases">
        <authorList>
            <consortium name="Wellcome Sanger Institute Data Sharing"/>
        </authorList>
    </citation>
    <scope>NUCLEOTIDE SEQUENCE [LARGE SCALE GENOMIC DNA]</scope>
</reference>
<evidence type="ECO:0000259" key="18">
    <source>
        <dbReference type="Pfam" id="PF01593"/>
    </source>
</evidence>
<dbReference type="UniPathway" id="UPA00251">
    <property type="reaction ID" value="UER00324"/>
</dbReference>
<dbReference type="InterPro" id="IPR004572">
    <property type="entry name" value="Protoporphyrinogen_oxidase"/>
</dbReference>
<comment type="subcellular location">
    <subcellularLocation>
        <location evidence="2">Mitochondrion inner membrane</location>
        <topology evidence="2">Peripheral membrane protein</topology>
        <orientation evidence="2">Intermembrane side</orientation>
    </subcellularLocation>
</comment>
<evidence type="ECO:0000256" key="9">
    <source>
        <dbReference type="ARBA" id="ARBA00023002"/>
    </source>
</evidence>
<comment type="function">
    <text evidence="1 17">Catalyzes the 6-electron oxidation of protoporphyrinogen-IX to form protoporphyrin-IX.</text>
</comment>